<feature type="non-terminal residue" evidence="1">
    <location>
        <position position="82"/>
    </location>
</feature>
<protein>
    <submittedName>
        <fullName evidence="1">Uncharacterized protein</fullName>
    </submittedName>
</protein>
<gene>
    <name evidence="1" type="ORF">CR513_34990</name>
</gene>
<dbReference type="EMBL" id="QJKJ01007173">
    <property type="protein sequence ID" value="RDX84027.1"/>
    <property type="molecule type" value="Genomic_DNA"/>
</dbReference>
<name>A0A371G0D8_MUCPR</name>
<accession>A0A371G0D8</accession>
<evidence type="ECO:0000313" key="1">
    <source>
        <dbReference type="EMBL" id="RDX84027.1"/>
    </source>
</evidence>
<dbReference type="Proteomes" id="UP000257109">
    <property type="component" value="Unassembled WGS sequence"/>
</dbReference>
<organism evidence="1 2">
    <name type="scientific">Mucuna pruriens</name>
    <name type="common">Velvet bean</name>
    <name type="synonym">Dolichos pruriens</name>
    <dbReference type="NCBI Taxonomy" id="157652"/>
    <lineage>
        <taxon>Eukaryota</taxon>
        <taxon>Viridiplantae</taxon>
        <taxon>Streptophyta</taxon>
        <taxon>Embryophyta</taxon>
        <taxon>Tracheophyta</taxon>
        <taxon>Spermatophyta</taxon>
        <taxon>Magnoliopsida</taxon>
        <taxon>eudicotyledons</taxon>
        <taxon>Gunneridae</taxon>
        <taxon>Pentapetalae</taxon>
        <taxon>rosids</taxon>
        <taxon>fabids</taxon>
        <taxon>Fabales</taxon>
        <taxon>Fabaceae</taxon>
        <taxon>Papilionoideae</taxon>
        <taxon>50 kb inversion clade</taxon>
        <taxon>NPAAA clade</taxon>
        <taxon>indigoferoid/millettioid clade</taxon>
        <taxon>Phaseoleae</taxon>
        <taxon>Mucuna</taxon>
    </lineage>
</organism>
<comment type="caution">
    <text evidence="1">The sequence shown here is derived from an EMBL/GenBank/DDBJ whole genome shotgun (WGS) entry which is preliminary data.</text>
</comment>
<dbReference type="AlphaFoldDB" id="A0A371G0D8"/>
<evidence type="ECO:0000313" key="2">
    <source>
        <dbReference type="Proteomes" id="UP000257109"/>
    </source>
</evidence>
<proteinExistence type="predicted"/>
<reference evidence="1" key="1">
    <citation type="submission" date="2018-05" db="EMBL/GenBank/DDBJ databases">
        <title>Draft genome of Mucuna pruriens seed.</title>
        <authorList>
            <person name="Nnadi N.E."/>
            <person name="Vos R."/>
            <person name="Hasami M.H."/>
            <person name="Devisetty U.K."/>
            <person name="Aguiy J.C."/>
        </authorList>
    </citation>
    <scope>NUCLEOTIDE SEQUENCE [LARGE SCALE GENOMIC DNA]</scope>
    <source>
        <strain evidence="1">JCA_2017</strain>
    </source>
</reference>
<keyword evidence="2" id="KW-1185">Reference proteome</keyword>
<sequence length="82" mass="9027">MVKATTKASWVLLNGIAGGEGWVRATTHNASLLEGFLLYWTSHPRSCRGTKLKDLPERDRANAAKLAKLGSIHTGTLLYLEY</sequence>